<keyword evidence="2" id="KW-1133">Transmembrane helix</keyword>
<evidence type="ECO:0000313" key="3">
    <source>
        <dbReference type="EMBL" id="OTG33582.1"/>
    </source>
</evidence>
<feature type="compositionally biased region" description="Basic and acidic residues" evidence="1">
    <location>
        <begin position="53"/>
        <end position="68"/>
    </location>
</feature>
<organism evidence="3 4">
    <name type="scientific">Helianthus annuus</name>
    <name type="common">Common sunflower</name>
    <dbReference type="NCBI Taxonomy" id="4232"/>
    <lineage>
        <taxon>Eukaryota</taxon>
        <taxon>Viridiplantae</taxon>
        <taxon>Streptophyta</taxon>
        <taxon>Embryophyta</taxon>
        <taxon>Tracheophyta</taxon>
        <taxon>Spermatophyta</taxon>
        <taxon>Magnoliopsida</taxon>
        <taxon>eudicotyledons</taxon>
        <taxon>Gunneridae</taxon>
        <taxon>Pentapetalae</taxon>
        <taxon>asterids</taxon>
        <taxon>campanulids</taxon>
        <taxon>Asterales</taxon>
        <taxon>Asteraceae</taxon>
        <taxon>Asteroideae</taxon>
        <taxon>Heliantheae alliance</taxon>
        <taxon>Heliantheae</taxon>
        <taxon>Helianthus</taxon>
    </lineage>
</organism>
<dbReference type="EMBL" id="CM007891">
    <property type="protein sequence ID" value="OTG33582.1"/>
    <property type="molecule type" value="Genomic_DNA"/>
</dbReference>
<keyword evidence="2" id="KW-0812">Transmembrane</keyword>
<keyword evidence="4" id="KW-1185">Reference proteome</keyword>
<feature type="transmembrane region" description="Helical" evidence="2">
    <location>
        <begin position="123"/>
        <end position="151"/>
    </location>
</feature>
<evidence type="ECO:0000256" key="2">
    <source>
        <dbReference type="SAM" id="Phobius"/>
    </source>
</evidence>
<evidence type="ECO:0000313" key="4">
    <source>
        <dbReference type="Proteomes" id="UP000215914"/>
    </source>
</evidence>
<protein>
    <submittedName>
        <fullName evidence="3">Uncharacterized protein</fullName>
    </submittedName>
</protein>
<feature type="region of interest" description="Disordered" evidence="1">
    <location>
        <begin position="35"/>
        <end position="68"/>
    </location>
</feature>
<dbReference type="Proteomes" id="UP000215914">
    <property type="component" value="Chromosome 2"/>
</dbReference>
<proteinExistence type="predicted"/>
<gene>
    <name evidence="3" type="ORF">HannXRQ_Chr02g0036311</name>
</gene>
<sequence length="184" mass="21132">MLVSIQRVQRTSDQRDIDGICDDGHHDRSLRLHFGNGDIEESSDTSSGLNTPCEREPKNAKLTHESSITKHKSSQWDCLNGSDPKVSKPMFRSKSFRRMLRSMLQQPEHRRRGRSRSSVSEELIWMLSLICLLMSLLSSSLLVLAEGVYMFQRGLKRKPMALIKKLRKAVTLRKQRSLFIHLVG</sequence>
<accession>A0A251VF84</accession>
<keyword evidence="2" id="KW-0472">Membrane</keyword>
<evidence type="ECO:0000256" key="1">
    <source>
        <dbReference type="SAM" id="MobiDB-lite"/>
    </source>
</evidence>
<dbReference type="InParanoid" id="A0A251VF84"/>
<name>A0A251VF84_HELAN</name>
<dbReference type="AlphaFoldDB" id="A0A251VF84"/>
<reference evidence="4" key="1">
    <citation type="journal article" date="2017" name="Nature">
        <title>The sunflower genome provides insights into oil metabolism, flowering and Asterid evolution.</title>
        <authorList>
            <person name="Badouin H."/>
            <person name="Gouzy J."/>
            <person name="Grassa C.J."/>
            <person name="Murat F."/>
            <person name="Staton S.E."/>
            <person name="Cottret L."/>
            <person name="Lelandais-Briere C."/>
            <person name="Owens G.L."/>
            <person name="Carrere S."/>
            <person name="Mayjonade B."/>
            <person name="Legrand L."/>
            <person name="Gill N."/>
            <person name="Kane N.C."/>
            <person name="Bowers J.E."/>
            <person name="Hubner S."/>
            <person name="Bellec A."/>
            <person name="Berard A."/>
            <person name="Berges H."/>
            <person name="Blanchet N."/>
            <person name="Boniface M.C."/>
            <person name="Brunel D."/>
            <person name="Catrice O."/>
            <person name="Chaidir N."/>
            <person name="Claudel C."/>
            <person name="Donnadieu C."/>
            <person name="Faraut T."/>
            <person name="Fievet G."/>
            <person name="Helmstetter N."/>
            <person name="King M."/>
            <person name="Knapp S.J."/>
            <person name="Lai Z."/>
            <person name="Le Paslier M.C."/>
            <person name="Lippi Y."/>
            <person name="Lorenzon L."/>
            <person name="Mandel J.R."/>
            <person name="Marage G."/>
            <person name="Marchand G."/>
            <person name="Marquand E."/>
            <person name="Bret-Mestries E."/>
            <person name="Morien E."/>
            <person name="Nambeesan S."/>
            <person name="Nguyen T."/>
            <person name="Pegot-Espagnet P."/>
            <person name="Pouilly N."/>
            <person name="Raftis F."/>
            <person name="Sallet E."/>
            <person name="Schiex T."/>
            <person name="Thomas J."/>
            <person name="Vandecasteele C."/>
            <person name="Vares D."/>
            <person name="Vear F."/>
            <person name="Vautrin S."/>
            <person name="Crespi M."/>
            <person name="Mangin B."/>
            <person name="Burke J.M."/>
            <person name="Salse J."/>
            <person name="Munos S."/>
            <person name="Vincourt P."/>
            <person name="Rieseberg L.H."/>
            <person name="Langlade N.B."/>
        </authorList>
    </citation>
    <scope>NUCLEOTIDE SEQUENCE [LARGE SCALE GENOMIC DNA]</scope>
    <source>
        <strain evidence="4">cv. SF193</strain>
    </source>
</reference>